<dbReference type="Gene3D" id="3.10.129.10">
    <property type="entry name" value="Hotdog Thioesterase"/>
    <property type="match status" value="1"/>
</dbReference>
<dbReference type="PANTHER" id="PTHR42856">
    <property type="entry name" value="ACYL-COENZYME A THIOESTERASE PAAI"/>
    <property type="match status" value="1"/>
</dbReference>
<dbReference type="InterPro" id="IPR052723">
    <property type="entry name" value="Acyl-CoA_thioesterase_PaaI"/>
</dbReference>
<dbReference type="Pfam" id="PF03061">
    <property type="entry name" value="4HBT"/>
    <property type="match status" value="1"/>
</dbReference>
<proteinExistence type="predicted"/>
<dbReference type="InterPro" id="IPR003736">
    <property type="entry name" value="PAAI_dom"/>
</dbReference>
<dbReference type="AlphaFoldDB" id="A0A285RVF4"/>
<gene>
    <name evidence="3" type="ORF">SAMN05880501_10218</name>
</gene>
<name>A0A285RVF4_9BACL</name>
<organism evidence="3 4">
    <name type="scientific">Ureibacillus xyleni</name>
    <dbReference type="NCBI Taxonomy" id="614648"/>
    <lineage>
        <taxon>Bacteria</taxon>
        <taxon>Bacillati</taxon>
        <taxon>Bacillota</taxon>
        <taxon>Bacilli</taxon>
        <taxon>Bacillales</taxon>
        <taxon>Caryophanaceae</taxon>
        <taxon>Ureibacillus</taxon>
    </lineage>
</organism>
<accession>A0A285RVF4</accession>
<sequence length="141" mass="15643">MANNLSTRKETIFKTLQAEPYANFLGFKLISAEDGSAVAEVMPTENMLNSHGTVHGGVIFSLADFVFAAASNSYGQIAVGVNNNINYLSAGYPNKLLRAEANEVRRTRKLAWYSIKVFSEEELIATMEAMVYVKSEYFVKE</sequence>
<dbReference type="GO" id="GO:0016289">
    <property type="term" value="F:acyl-CoA hydrolase activity"/>
    <property type="evidence" value="ECO:0007669"/>
    <property type="project" value="TreeGrafter"/>
</dbReference>
<keyword evidence="1" id="KW-0378">Hydrolase</keyword>
<dbReference type="OrthoDB" id="286702at2"/>
<dbReference type="CDD" id="cd03443">
    <property type="entry name" value="PaaI_thioesterase"/>
    <property type="match status" value="1"/>
</dbReference>
<reference evidence="4" key="1">
    <citation type="submission" date="2017-08" db="EMBL/GenBank/DDBJ databases">
        <authorList>
            <person name="Varghese N."/>
            <person name="Submissions S."/>
        </authorList>
    </citation>
    <scope>NUCLEOTIDE SEQUENCE [LARGE SCALE GENOMIC DNA]</scope>
    <source>
        <strain evidence="4">JC22</strain>
    </source>
</reference>
<evidence type="ECO:0000256" key="1">
    <source>
        <dbReference type="ARBA" id="ARBA00022801"/>
    </source>
</evidence>
<dbReference type="SUPFAM" id="SSF54637">
    <property type="entry name" value="Thioesterase/thiol ester dehydrase-isomerase"/>
    <property type="match status" value="1"/>
</dbReference>
<evidence type="ECO:0000259" key="2">
    <source>
        <dbReference type="Pfam" id="PF03061"/>
    </source>
</evidence>
<dbReference type="EMBL" id="OBMQ01000002">
    <property type="protein sequence ID" value="SOB98455.1"/>
    <property type="molecule type" value="Genomic_DNA"/>
</dbReference>
<keyword evidence="4" id="KW-1185">Reference proteome</keyword>
<feature type="domain" description="Thioesterase" evidence="2">
    <location>
        <begin position="51"/>
        <end position="122"/>
    </location>
</feature>
<dbReference type="PANTHER" id="PTHR42856:SF1">
    <property type="entry name" value="ACYL-COENZYME A THIOESTERASE PAAI"/>
    <property type="match status" value="1"/>
</dbReference>
<protein>
    <submittedName>
        <fullName evidence="3">Acyl-CoA thioesterase</fullName>
    </submittedName>
</protein>
<dbReference type="RefSeq" id="WP_097072386.1">
    <property type="nucleotide sequence ID" value="NZ_OBMQ01000002.1"/>
</dbReference>
<evidence type="ECO:0000313" key="4">
    <source>
        <dbReference type="Proteomes" id="UP000219636"/>
    </source>
</evidence>
<evidence type="ECO:0000313" key="3">
    <source>
        <dbReference type="EMBL" id="SOB98455.1"/>
    </source>
</evidence>
<dbReference type="InterPro" id="IPR006683">
    <property type="entry name" value="Thioestr_dom"/>
</dbReference>
<dbReference type="Proteomes" id="UP000219636">
    <property type="component" value="Unassembled WGS sequence"/>
</dbReference>
<dbReference type="InterPro" id="IPR029069">
    <property type="entry name" value="HotDog_dom_sf"/>
</dbReference>
<dbReference type="NCBIfam" id="TIGR00369">
    <property type="entry name" value="unchar_dom_1"/>
    <property type="match status" value="1"/>
</dbReference>